<dbReference type="GO" id="GO:0005886">
    <property type="term" value="C:plasma membrane"/>
    <property type="evidence" value="ECO:0007669"/>
    <property type="project" value="UniProtKB-SubCell"/>
</dbReference>
<evidence type="ECO:0000313" key="4">
    <source>
        <dbReference type="Proteomes" id="UP000546200"/>
    </source>
</evidence>
<evidence type="ECO:0000313" key="3">
    <source>
        <dbReference type="EMBL" id="MBB5715083.1"/>
    </source>
</evidence>
<proteinExistence type="predicted"/>
<name>A0A7W9BDA8_9SPHN</name>
<evidence type="ECO:0000256" key="1">
    <source>
        <dbReference type="ARBA" id="ARBA00004429"/>
    </source>
</evidence>
<dbReference type="EMBL" id="JACIJK010000005">
    <property type="protein sequence ID" value="MBB5715083.1"/>
    <property type="molecule type" value="Genomic_DNA"/>
</dbReference>
<comment type="subcellular location">
    <subcellularLocation>
        <location evidence="1">Cell inner membrane</location>
        <topology evidence="1">Multi-pass membrane protein</topology>
    </subcellularLocation>
</comment>
<keyword evidence="2" id="KW-0472">Membrane</keyword>
<keyword evidence="2" id="KW-1003">Cell membrane</keyword>
<protein>
    <submittedName>
        <fullName evidence="3">Fucose permease</fullName>
    </submittedName>
</protein>
<dbReference type="AlphaFoldDB" id="A0A7W9BDA8"/>
<dbReference type="SUPFAM" id="SSF103473">
    <property type="entry name" value="MFS general substrate transporter"/>
    <property type="match status" value="1"/>
</dbReference>
<keyword evidence="4" id="KW-1185">Reference proteome</keyword>
<organism evidence="3 4">
    <name type="scientific">Sphingomonas aerophila</name>
    <dbReference type="NCBI Taxonomy" id="1344948"/>
    <lineage>
        <taxon>Bacteria</taxon>
        <taxon>Pseudomonadati</taxon>
        <taxon>Pseudomonadota</taxon>
        <taxon>Alphaproteobacteria</taxon>
        <taxon>Sphingomonadales</taxon>
        <taxon>Sphingomonadaceae</taxon>
        <taxon>Sphingomonas</taxon>
    </lineage>
</organism>
<dbReference type="InterPro" id="IPR036259">
    <property type="entry name" value="MFS_trans_sf"/>
</dbReference>
<dbReference type="InterPro" id="IPR050375">
    <property type="entry name" value="MFS_TsgA-like"/>
</dbReference>
<sequence length="90" mass="9802">MPAVGSTRPASGAVGAGTNYRSALTLLASLFFMRGFITVINGRLLPHLRSVFELSYFQASPIESVRFIAYFFASIPSAKLIERFKLPAMG</sequence>
<dbReference type="Gene3D" id="1.20.1250.20">
    <property type="entry name" value="MFS general substrate transporter like domains"/>
    <property type="match status" value="1"/>
</dbReference>
<evidence type="ECO:0000256" key="2">
    <source>
        <dbReference type="ARBA" id="ARBA00022475"/>
    </source>
</evidence>
<accession>A0A7W9BDA8</accession>
<dbReference type="PANTHER" id="PTHR43702">
    <property type="entry name" value="L-FUCOSE-PROTON SYMPORTER"/>
    <property type="match status" value="1"/>
</dbReference>
<reference evidence="3 4" key="1">
    <citation type="submission" date="2020-08" db="EMBL/GenBank/DDBJ databases">
        <title>Genomic Encyclopedia of Type Strains, Phase IV (KMG-IV): sequencing the most valuable type-strain genomes for metagenomic binning, comparative biology and taxonomic classification.</title>
        <authorList>
            <person name="Goeker M."/>
        </authorList>
    </citation>
    <scope>NUCLEOTIDE SEQUENCE [LARGE SCALE GENOMIC DNA]</scope>
    <source>
        <strain evidence="3 4">DSM 100044</strain>
    </source>
</reference>
<dbReference type="PANTHER" id="PTHR43702:SF3">
    <property type="entry name" value="PROTEIN TSGA"/>
    <property type="match status" value="1"/>
</dbReference>
<comment type="caution">
    <text evidence="3">The sequence shown here is derived from an EMBL/GenBank/DDBJ whole genome shotgun (WGS) entry which is preliminary data.</text>
</comment>
<dbReference type="Proteomes" id="UP000546200">
    <property type="component" value="Unassembled WGS sequence"/>
</dbReference>
<gene>
    <name evidence="3" type="ORF">FHS94_001924</name>
</gene>